<proteinExistence type="predicted"/>
<dbReference type="AlphaFoldDB" id="A0A168N6D4"/>
<dbReference type="InterPro" id="IPR013525">
    <property type="entry name" value="ABC2_TM"/>
</dbReference>
<keyword evidence="2" id="KW-1003">Cell membrane</keyword>
<evidence type="ECO:0000256" key="1">
    <source>
        <dbReference type="ARBA" id="ARBA00004651"/>
    </source>
</evidence>
<feature type="transmembrane region" description="Helical" evidence="6">
    <location>
        <begin position="22"/>
        <end position="44"/>
    </location>
</feature>
<evidence type="ECO:0000313" key="8">
    <source>
        <dbReference type="EMBL" id="OAB45444.1"/>
    </source>
</evidence>
<evidence type="ECO:0000256" key="2">
    <source>
        <dbReference type="ARBA" id="ARBA00022475"/>
    </source>
</evidence>
<evidence type="ECO:0000313" key="9">
    <source>
        <dbReference type="Proteomes" id="UP000076967"/>
    </source>
</evidence>
<feature type="transmembrane region" description="Helical" evidence="6">
    <location>
        <begin position="201"/>
        <end position="222"/>
    </location>
</feature>
<feature type="domain" description="ABC-2 type transporter transmembrane" evidence="7">
    <location>
        <begin position="21"/>
        <end position="405"/>
    </location>
</feature>
<evidence type="ECO:0000256" key="5">
    <source>
        <dbReference type="ARBA" id="ARBA00023136"/>
    </source>
</evidence>
<evidence type="ECO:0000256" key="4">
    <source>
        <dbReference type="ARBA" id="ARBA00022989"/>
    </source>
</evidence>
<evidence type="ECO:0000256" key="3">
    <source>
        <dbReference type="ARBA" id="ARBA00022692"/>
    </source>
</evidence>
<keyword evidence="9" id="KW-1185">Reference proteome</keyword>
<comment type="subcellular location">
    <subcellularLocation>
        <location evidence="1">Cell membrane</location>
        <topology evidence="1">Multi-pass membrane protein</topology>
    </subcellularLocation>
</comment>
<dbReference type="InterPro" id="IPR051449">
    <property type="entry name" value="ABC-2_transporter_component"/>
</dbReference>
<dbReference type="OrthoDB" id="9768837at2"/>
<dbReference type="Pfam" id="PF12698">
    <property type="entry name" value="ABC2_membrane_3"/>
    <property type="match status" value="1"/>
</dbReference>
<dbReference type="PANTHER" id="PTHR30294">
    <property type="entry name" value="MEMBRANE COMPONENT OF ABC TRANSPORTER YHHJ-RELATED"/>
    <property type="match status" value="1"/>
</dbReference>
<dbReference type="GO" id="GO:0140359">
    <property type="term" value="F:ABC-type transporter activity"/>
    <property type="evidence" value="ECO:0007669"/>
    <property type="project" value="InterPro"/>
</dbReference>
<feature type="transmembrane region" description="Helical" evidence="6">
    <location>
        <begin position="328"/>
        <end position="348"/>
    </location>
</feature>
<keyword evidence="4 6" id="KW-1133">Transmembrane helix</keyword>
<name>A0A168N6D4_9BACL</name>
<feature type="transmembrane region" description="Helical" evidence="6">
    <location>
        <begin position="296"/>
        <end position="322"/>
    </location>
</feature>
<dbReference type="RefSeq" id="WP_068529103.1">
    <property type="nucleotide sequence ID" value="NZ_LVJH01000003.1"/>
</dbReference>
<dbReference type="PANTHER" id="PTHR30294:SF29">
    <property type="entry name" value="MULTIDRUG ABC TRANSPORTER PERMEASE YBHS-RELATED"/>
    <property type="match status" value="1"/>
</dbReference>
<sequence>MNKNKLGTVIGFTFRNKVKTKAFLITTLVLAIIISIAINIPYLIQLFTGEDLKSEGTKIGLVYGQQVELAGQLDSYWKEQNNDEFTFMKYDTSDAAVLKKDIEDGKIDGYLEFSEEQATLFPSVVYSSNEDDGLNPIAQAELSAALQAVKMQVIVKDSLTAEQIAELKTPVQFDAQNINANPNASTVVEEKDEAAEMMEFGVVYLLIILFFFTSMTTGNMIAAEVTTEKSSRIMEILITSVSPLTQMFGKVIGMFLVGLTQIVTFILVIIGNLLMPQNKELLADFNIDLSQVSIDVIVYGFLFYVLGYFLYAVLFAAVGSIVSRTEDLGQAVMPITMLSLAAFYIGSFSMGAPDSMLMKVSSFIPFLSPTTMIVRIGIGEIAMWEIWVSILIMLVSILFFGWLSAKIYRTGVLMYGKRPTIKELRKAMKAYKI</sequence>
<feature type="transmembrane region" description="Helical" evidence="6">
    <location>
        <begin position="384"/>
        <end position="405"/>
    </location>
</feature>
<keyword evidence="3 6" id="KW-0812">Transmembrane</keyword>
<dbReference type="GO" id="GO:0005886">
    <property type="term" value="C:plasma membrane"/>
    <property type="evidence" value="ECO:0007669"/>
    <property type="project" value="UniProtKB-SubCell"/>
</dbReference>
<gene>
    <name evidence="8" type="ORF">PGLA_04105</name>
</gene>
<comment type="caution">
    <text evidence="8">The sequence shown here is derived from an EMBL/GenBank/DDBJ whole genome shotgun (WGS) entry which is preliminary data.</text>
</comment>
<organism evidence="8 9">
    <name type="scientific">Paenibacillus glacialis</name>
    <dbReference type="NCBI Taxonomy" id="494026"/>
    <lineage>
        <taxon>Bacteria</taxon>
        <taxon>Bacillati</taxon>
        <taxon>Bacillota</taxon>
        <taxon>Bacilli</taxon>
        <taxon>Bacillales</taxon>
        <taxon>Paenibacillaceae</taxon>
        <taxon>Paenibacillus</taxon>
    </lineage>
</organism>
<evidence type="ECO:0000259" key="7">
    <source>
        <dbReference type="Pfam" id="PF12698"/>
    </source>
</evidence>
<protein>
    <submittedName>
        <fullName evidence="8">ABC transporter permease</fullName>
    </submittedName>
</protein>
<dbReference type="Proteomes" id="UP000076967">
    <property type="component" value="Unassembled WGS sequence"/>
</dbReference>
<keyword evidence="5 6" id="KW-0472">Membrane</keyword>
<feature type="transmembrane region" description="Helical" evidence="6">
    <location>
        <begin position="251"/>
        <end position="275"/>
    </location>
</feature>
<reference evidence="8 9" key="1">
    <citation type="submission" date="2016-03" db="EMBL/GenBank/DDBJ databases">
        <title>Draft genome sequence of Paenibacillus glacialis DSM 22343.</title>
        <authorList>
            <person name="Shin S.-K."/>
            <person name="Yi H."/>
        </authorList>
    </citation>
    <scope>NUCLEOTIDE SEQUENCE [LARGE SCALE GENOMIC DNA]</scope>
    <source>
        <strain evidence="8 9">DSM 22343</strain>
    </source>
</reference>
<accession>A0A168N6D4</accession>
<evidence type="ECO:0000256" key="6">
    <source>
        <dbReference type="SAM" id="Phobius"/>
    </source>
</evidence>
<dbReference type="STRING" id="494026.PGLA_04105"/>
<dbReference type="EMBL" id="LVJH01000003">
    <property type="protein sequence ID" value="OAB45444.1"/>
    <property type="molecule type" value="Genomic_DNA"/>
</dbReference>